<feature type="transmembrane region" description="Helical" evidence="1">
    <location>
        <begin position="180"/>
        <end position="202"/>
    </location>
</feature>
<reference evidence="2 3" key="1">
    <citation type="submission" date="2023-12" db="EMBL/GenBank/DDBJ databases">
        <title>30 novel species of actinomycetes from the DSMZ collection.</title>
        <authorList>
            <person name="Nouioui I."/>
        </authorList>
    </citation>
    <scope>NUCLEOTIDE SEQUENCE [LARGE SCALE GENOMIC DNA]</scope>
    <source>
        <strain evidence="2 3">DSM 41528</strain>
    </source>
</reference>
<protein>
    <recommendedName>
        <fullName evidence="4">Integral membrane protein</fullName>
    </recommendedName>
</protein>
<proteinExistence type="predicted"/>
<name>A0ABU7NXP4_9ACTN</name>
<keyword evidence="1" id="KW-0472">Membrane</keyword>
<keyword evidence="1" id="KW-1133">Transmembrane helix</keyword>
<dbReference type="Proteomes" id="UP001307760">
    <property type="component" value="Unassembled WGS sequence"/>
</dbReference>
<feature type="transmembrane region" description="Helical" evidence="1">
    <location>
        <begin position="136"/>
        <end position="160"/>
    </location>
</feature>
<feature type="transmembrane region" description="Helical" evidence="1">
    <location>
        <begin position="101"/>
        <end position="124"/>
    </location>
</feature>
<comment type="caution">
    <text evidence="2">The sequence shown here is derived from an EMBL/GenBank/DDBJ whole genome shotgun (WGS) entry which is preliminary data.</text>
</comment>
<keyword evidence="3" id="KW-1185">Reference proteome</keyword>
<feature type="transmembrane region" description="Helical" evidence="1">
    <location>
        <begin position="22"/>
        <end position="44"/>
    </location>
</feature>
<sequence length="306" mass="31649">MTAGAGTGSAAGQIRDVWSGRAVLVSMAALLAEAMCVTVGVVLYGFTQEGPVGNVFLAAFVLPVALVLGALPGLVLTVTLVLPTLMLGRLAARWGGWQGRAAWWCTAAAAPFAVAGAMLVHGVCSALLTGSVGPPLVYLVCWPALTAAVVPAALLAAVAARGTGTRRTVRLTVTVASGGFLAALAMGVLGVGALATGLLPAYEPPKLDRARLVGVWRDGSGGTLELRSDGTAAARGLSKPGDRCGGVGRWALDRFTADERLEVEVDGDCRGQWFMGGTEKRPTLYYFLGDPDEWHRHVLTRQVGRS</sequence>
<accession>A0ABU7NXP4</accession>
<evidence type="ECO:0000313" key="2">
    <source>
        <dbReference type="EMBL" id="MEE4422950.1"/>
    </source>
</evidence>
<dbReference type="EMBL" id="JAZBJP010000021">
    <property type="protein sequence ID" value="MEE4422950.1"/>
    <property type="molecule type" value="Genomic_DNA"/>
</dbReference>
<evidence type="ECO:0008006" key="4">
    <source>
        <dbReference type="Google" id="ProtNLM"/>
    </source>
</evidence>
<gene>
    <name evidence="2" type="ORF">V2J85_26905</name>
</gene>
<feature type="transmembrane region" description="Helical" evidence="1">
    <location>
        <begin position="56"/>
        <end position="81"/>
    </location>
</feature>
<dbReference type="RefSeq" id="WP_330823000.1">
    <property type="nucleotide sequence ID" value="NZ_JAZBJP010000021.1"/>
</dbReference>
<evidence type="ECO:0000313" key="3">
    <source>
        <dbReference type="Proteomes" id="UP001307760"/>
    </source>
</evidence>
<keyword evidence="1" id="KW-0812">Transmembrane</keyword>
<organism evidence="2 3">
    <name type="scientific">Streptomyces bugieae</name>
    <dbReference type="NCBI Taxonomy" id="3098223"/>
    <lineage>
        <taxon>Bacteria</taxon>
        <taxon>Bacillati</taxon>
        <taxon>Actinomycetota</taxon>
        <taxon>Actinomycetes</taxon>
        <taxon>Kitasatosporales</taxon>
        <taxon>Streptomycetaceae</taxon>
        <taxon>Streptomyces</taxon>
    </lineage>
</organism>
<evidence type="ECO:0000256" key="1">
    <source>
        <dbReference type="SAM" id="Phobius"/>
    </source>
</evidence>